<reference evidence="1" key="1">
    <citation type="submission" date="2016-02" db="EMBL/GenBank/DDBJ databases">
        <title>WGS assembly of Manihot esculenta.</title>
        <authorList>
            <person name="Bredeson J.V."/>
            <person name="Prochnik S.E."/>
            <person name="Lyons J.B."/>
            <person name="Schmutz J."/>
            <person name="Grimwood J."/>
            <person name="Vrebalov J."/>
            <person name="Bart R.S."/>
            <person name="Amuge T."/>
            <person name="Ferguson M.E."/>
            <person name="Green R."/>
            <person name="Putnam N."/>
            <person name="Stites J."/>
            <person name="Rounsley S."/>
            <person name="Rokhsar D.S."/>
        </authorList>
    </citation>
    <scope>NUCLEOTIDE SEQUENCE [LARGE SCALE GENOMIC DNA]</scope>
    <source>
        <tissue evidence="1">Leaf</tissue>
    </source>
</reference>
<evidence type="ECO:0000313" key="1">
    <source>
        <dbReference type="EMBL" id="OAY21375.1"/>
    </source>
</evidence>
<organism evidence="1">
    <name type="scientific">Manihot esculenta</name>
    <name type="common">Cassava</name>
    <name type="synonym">Jatropha manihot</name>
    <dbReference type="NCBI Taxonomy" id="3983"/>
    <lineage>
        <taxon>Eukaryota</taxon>
        <taxon>Viridiplantae</taxon>
        <taxon>Streptophyta</taxon>
        <taxon>Embryophyta</taxon>
        <taxon>Tracheophyta</taxon>
        <taxon>Spermatophyta</taxon>
        <taxon>Magnoliopsida</taxon>
        <taxon>eudicotyledons</taxon>
        <taxon>Gunneridae</taxon>
        <taxon>Pentapetalae</taxon>
        <taxon>rosids</taxon>
        <taxon>fabids</taxon>
        <taxon>Malpighiales</taxon>
        <taxon>Euphorbiaceae</taxon>
        <taxon>Crotonoideae</taxon>
        <taxon>Manihoteae</taxon>
        <taxon>Manihot</taxon>
    </lineage>
</organism>
<gene>
    <name evidence="1" type="ORF">MANES_S093000</name>
</gene>
<accession>A0A199U9E7</accession>
<proteinExistence type="predicted"/>
<protein>
    <submittedName>
        <fullName evidence="1">Uncharacterized protein</fullName>
    </submittedName>
</protein>
<name>A0A199U9E7_MANES</name>
<dbReference type="EMBL" id="KV451035">
    <property type="protein sequence ID" value="OAY21375.1"/>
    <property type="molecule type" value="Genomic_DNA"/>
</dbReference>
<sequence>MLCGKPPVGKETKLLHRLIVKYLRDLRSFSSLGNSFRFGHSYMFKTSRLQGKSPGSPSTNDTSSSHNAISKYFRLVRQVALVTLLRIAS</sequence>
<dbReference type="AlphaFoldDB" id="A0A199U9E7"/>